<protein>
    <submittedName>
        <fullName evidence="1">Uncharacterized protein</fullName>
    </submittedName>
</protein>
<name>A0A8S3FBI9_9BILA</name>
<accession>A0A8S3FBI9</accession>
<reference evidence="1" key="1">
    <citation type="submission" date="2021-02" db="EMBL/GenBank/DDBJ databases">
        <authorList>
            <person name="Nowell W R."/>
        </authorList>
    </citation>
    <scope>NUCLEOTIDE SEQUENCE</scope>
</reference>
<proteinExistence type="predicted"/>
<dbReference type="EMBL" id="CAJOBH010241999">
    <property type="protein sequence ID" value="CAF5112517.1"/>
    <property type="molecule type" value="Genomic_DNA"/>
</dbReference>
<comment type="caution">
    <text evidence="1">The sequence shown here is derived from an EMBL/GenBank/DDBJ whole genome shotgun (WGS) entry which is preliminary data.</text>
</comment>
<gene>
    <name evidence="1" type="ORF">BYL167_LOCUS65899</name>
</gene>
<sequence length="38" mass="4163">MATTKSSNEDFSMDDFDALLAALSAEDLEKVNDLIDPE</sequence>
<evidence type="ECO:0000313" key="1">
    <source>
        <dbReference type="EMBL" id="CAF5112517.1"/>
    </source>
</evidence>
<organism evidence="1 2">
    <name type="scientific">Rotaria magnacalcarata</name>
    <dbReference type="NCBI Taxonomy" id="392030"/>
    <lineage>
        <taxon>Eukaryota</taxon>
        <taxon>Metazoa</taxon>
        <taxon>Spiralia</taxon>
        <taxon>Gnathifera</taxon>
        <taxon>Rotifera</taxon>
        <taxon>Eurotatoria</taxon>
        <taxon>Bdelloidea</taxon>
        <taxon>Philodinida</taxon>
        <taxon>Philodinidae</taxon>
        <taxon>Rotaria</taxon>
    </lineage>
</organism>
<feature type="non-terminal residue" evidence="1">
    <location>
        <position position="38"/>
    </location>
</feature>
<dbReference type="Proteomes" id="UP000681967">
    <property type="component" value="Unassembled WGS sequence"/>
</dbReference>
<dbReference type="AlphaFoldDB" id="A0A8S3FBI9"/>
<evidence type="ECO:0000313" key="2">
    <source>
        <dbReference type="Proteomes" id="UP000681967"/>
    </source>
</evidence>